<dbReference type="Proteomes" id="UP000230233">
    <property type="component" value="Chromosome II"/>
</dbReference>
<organism evidence="1 2">
    <name type="scientific">Caenorhabditis nigoni</name>
    <dbReference type="NCBI Taxonomy" id="1611254"/>
    <lineage>
        <taxon>Eukaryota</taxon>
        <taxon>Metazoa</taxon>
        <taxon>Ecdysozoa</taxon>
        <taxon>Nematoda</taxon>
        <taxon>Chromadorea</taxon>
        <taxon>Rhabditida</taxon>
        <taxon>Rhabditina</taxon>
        <taxon>Rhabditomorpha</taxon>
        <taxon>Rhabditoidea</taxon>
        <taxon>Rhabditidae</taxon>
        <taxon>Peloderinae</taxon>
        <taxon>Caenorhabditis</taxon>
    </lineage>
</organism>
<dbReference type="EMBL" id="PDUG01000002">
    <property type="protein sequence ID" value="PIC45559.1"/>
    <property type="molecule type" value="Genomic_DNA"/>
</dbReference>
<proteinExistence type="predicted"/>
<comment type="caution">
    <text evidence="1">The sequence shown here is derived from an EMBL/GenBank/DDBJ whole genome shotgun (WGS) entry which is preliminary data.</text>
</comment>
<reference evidence="2" key="1">
    <citation type="submission" date="2017-10" db="EMBL/GenBank/DDBJ databases">
        <title>Rapid genome shrinkage in a self-fertile nematode reveals novel sperm competition proteins.</title>
        <authorList>
            <person name="Yin D."/>
            <person name="Schwarz E.M."/>
            <person name="Thomas C.G."/>
            <person name="Felde R.L."/>
            <person name="Korf I.F."/>
            <person name="Cutter A.D."/>
            <person name="Schartner C.M."/>
            <person name="Ralston E.J."/>
            <person name="Meyer B.J."/>
            <person name="Haag E.S."/>
        </authorList>
    </citation>
    <scope>NUCLEOTIDE SEQUENCE [LARGE SCALE GENOMIC DNA]</scope>
    <source>
        <strain evidence="2">JU1422</strain>
    </source>
</reference>
<protein>
    <submittedName>
        <fullName evidence="1">Uncharacterized protein</fullName>
    </submittedName>
</protein>
<evidence type="ECO:0000313" key="1">
    <source>
        <dbReference type="EMBL" id="PIC45559.1"/>
    </source>
</evidence>
<dbReference type="AlphaFoldDB" id="A0A2G5V1D0"/>
<gene>
    <name evidence="1" type="primary">Cnig_chr_II.g5537</name>
    <name evidence="1" type="ORF">B9Z55_005537</name>
</gene>
<sequence length="76" mass="8667">MFVPFISAAHSLTSLIRGGCPLDSSRHSSGQGYFVYYSFSTFSFSRIDHLICFQDANHQDSRSPNLRLPWKPNRRG</sequence>
<keyword evidence="2" id="KW-1185">Reference proteome</keyword>
<evidence type="ECO:0000313" key="2">
    <source>
        <dbReference type="Proteomes" id="UP000230233"/>
    </source>
</evidence>
<name>A0A2G5V1D0_9PELO</name>
<accession>A0A2G5V1D0</accession>